<dbReference type="EMBL" id="NOII01000011">
    <property type="protein sequence ID" value="OYD56727.1"/>
    <property type="molecule type" value="Genomic_DNA"/>
</dbReference>
<sequence length="212" mass="25052">MFLDDFMKENFPSLQLRQPLFYNWKNAIRFELGVVELRDYERDSLYLENVYNRAVTIFKALHSNNGDIFVVANVSDYGYGITPKHKINIFSKYVKKKSVLSKLTQTTIPYVYPEDDDEGDCKTHRFTLRCKPSDIKFQSMIRAICNQDIGVRPTIPHEIYFININSKTIFSVYDDRGCDLVGSCVDSIRNIYKEYNDWILDYDRNEIDKIFR</sequence>
<keyword evidence="3" id="KW-1185">Reference proteome</keyword>
<dbReference type="OrthoDB" id="72213at2"/>
<protein>
    <recommendedName>
        <fullName evidence="1">DUF3885 domain-containing protein</fullName>
    </recommendedName>
</protein>
<evidence type="ECO:0000313" key="3">
    <source>
        <dbReference type="Proteomes" id="UP000215059"/>
    </source>
</evidence>
<name>A0A235F6Z6_9BACL</name>
<gene>
    <name evidence="2" type="ORF">CGZ90_17105</name>
</gene>
<evidence type="ECO:0000259" key="1">
    <source>
        <dbReference type="Pfam" id="PF13021"/>
    </source>
</evidence>
<dbReference type="Pfam" id="PF13021">
    <property type="entry name" value="DUF3885"/>
    <property type="match status" value="1"/>
</dbReference>
<proteinExistence type="predicted"/>
<organism evidence="2 3">
    <name type="scientific">Fictibacillus aquaticus</name>
    <dbReference type="NCBI Taxonomy" id="2021314"/>
    <lineage>
        <taxon>Bacteria</taxon>
        <taxon>Bacillati</taxon>
        <taxon>Bacillota</taxon>
        <taxon>Bacilli</taxon>
        <taxon>Bacillales</taxon>
        <taxon>Fictibacillaceae</taxon>
        <taxon>Fictibacillus</taxon>
    </lineage>
</organism>
<dbReference type="AlphaFoldDB" id="A0A235F6Z6"/>
<evidence type="ECO:0000313" key="2">
    <source>
        <dbReference type="EMBL" id="OYD56727.1"/>
    </source>
</evidence>
<dbReference type="Proteomes" id="UP000215059">
    <property type="component" value="Unassembled WGS sequence"/>
</dbReference>
<dbReference type="InterPro" id="IPR024976">
    <property type="entry name" value="DUF3885"/>
</dbReference>
<comment type="caution">
    <text evidence="2">The sequence shown here is derived from an EMBL/GenBank/DDBJ whole genome shotgun (WGS) entry which is preliminary data.</text>
</comment>
<feature type="domain" description="DUF3885" evidence="1">
    <location>
        <begin position="3"/>
        <end position="203"/>
    </location>
</feature>
<reference evidence="2 3" key="1">
    <citation type="submission" date="2017-07" db="EMBL/GenBank/DDBJ databases">
        <title>Fictibacillus sp. nov. GDSW-R2A3 Genome sequencing and assembly.</title>
        <authorList>
            <person name="Mayilraj S."/>
        </authorList>
    </citation>
    <scope>NUCLEOTIDE SEQUENCE [LARGE SCALE GENOMIC DNA]</scope>
    <source>
        <strain evidence="2 3">GDSW-R2A3</strain>
    </source>
</reference>
<accession>A0A235F6Z6</accession>